<dbReference type="Pfam" id="PF18330">
    <property type="entry name" value="Lig_C"/>
    <property type="match status" value="1"/>
</dbReference>
<dbReference type="EMBL" id="BMOU01000005">
    <property type="protein sequence ID" value="GGN98778.1"/>
    <property type="molecule type" value="Genomic_DNA"/>
</dbReference>
<evidence type="ECO:0000313" key="3">
    <source>
        <dbReference type="EMBL" id="GGN98778.1"/>
    </source>
</evidence>
<dbReference type="RefSeq" id="WP_188999538.1">
    <property type="nucleotide sequence ID" value="NZ_BMOU01000005.1"/>
</dbReference>
<dbReference type="InterPro" id="IPR001072">
    <property type="entry name" value="RNA_ligase_Pab1020"/>
</dbReference>
<dbReference type="AlphaFoldDB" id="A0A830GQ35"/>
<protein>
    <submittedName>
        <fullName evidence="3">RNA ligase</fullName>
    </submittedName>
</protein>
<dbReference type="SUPFAM" id="SSF56091">
    <property type="entry name" value="DNA ligase/mRNA capping enzyme, catalytic domain"/>
    <property type="match status" value="1"/>
</dbReference>
<sequence length="371" mass="42023">MVRDWSSVFDLGDTDHEDLLEHFDRAWFQGNEYRYLSDARHGVERGTAILDDVVVRGYPSMPRALVLEPAVHEVFDGPVAVEEKLNGYNVRVARVDGDLLAFTRSGFVCPYTTRKVATTLDADGFFEDYPEYMLCGELVGPENPYTEHDYPEVDEAAFYVFGIRHRETSDPMPVARRRECCVDYDLDPVRHYGTFTPAAAVSTAKETIRDLDARGREGVVLKSTDGRRALKYTTSAIHRADLEHAFALPFDYGRDFIFTRVIREAFQAVEFDDPPDRVRERARKLGEAILLPAVETVRAVDADDPVGETHTVRADPEVVEALLSYFRDKGLELAVERDRTEDGERVVTFTKVARSTRDKTAYYLSGGTIDE</sequence>
<dbReference type="Gene3D" id="3.30.70.2160">
    <property type="match status" value="1"/>
</dbReference>
<dbReference type="Pfam" id="PF09414">
    <property type="entry name" value="RNA_ligase"/>
    <property type="match status" value="1"/>
</dbReference>
<gene>
    <name evidence="3" type="ORF">GCM10009030_29600</name>
</gene>
<evidence type="ECO:0000313" key="4">
    <source>
        <dbReference type="Proteomes" id="UP000605784"/>
    </source>
</evidence>
<name>A0A830GQ35_9EURY</name>
<proteinExistence type="predicted"/>
<dbReference type="GO" id="GO:0016874">
    <property type="term" value="F:ligase activity"/>
    <property type="evidence" value="ECO:0007669"/>
    <property type="project" value="UniProtKB-KW"/>
</dbReference>
<feature type="domain" description="RNA ligase Pab1020 C-terminal" evidence="2">
    <location>
        <begin position="244"/>
        <end position="367"/>
    </location>
</feature>
<dbReference type="Gene3D" id="3.30.1490.70">
    <property type="match status" value="1"/>
</dbReference>
<reference evidence="3" key="2">
    <citation type="submission" date="2020-09" db="EMBL/GenBank/DDBJ databases">
        <authorList>
            <person name="Sun Q."/>
            <person name="Ohkuma M."/>
        </authorList>
    </citation>
    <scope>NUCLEOTIDE SEQUENCE</scope>
    <source>
        <strain evidence="3">JCM 17820</strain>
    </source>
</reference>
<accession>A0A830GQ35</accession>
<keyword evidence="3" id="KW-0436">Ligase</keyword>
<comment type="caution">
    <text evidence="3">The sequence shown here is derived from an EMBL/GenBank/DDBJ whole genome shotgun (WGS) entry which is preliminary data.</text>
</comment>
<dbReference type="Gene3D" id="3.30.470.30">
    <property type="entry name" value="DNA ligase/mRNA capping enzyme"/>
    <property type="match status" value="1"/>
</dbReference>
<dbReference type="Proteomes" id="UP000605784">
    <property type="component" value="Unassembled WGS sequence"/>
</dbReference>
<dbReference type="NCBIfam" id="TIGR01209">
    <property type="entry name" value="RNA ligase"/>
    <property type="match status" value="1"/>
</dbReference>
<dbReference type="InterPro" id="IPR021122">
    <property type="entry name" value="RNA_ligase_dom_REL/Rnl2"/>
</dbReference>
<keyword evidence="4" id="KW-1185">Reference proteome</keyword>
<dbReference type="CDD" id="cd07894">
    <property type="entry name" value="Adenylation_RNA_ligase"/>
    <property type="match status" value="1"/>
</dbReference>
<feature type="domain" description="RNA ligase" evidence="1">
    <location>
        <begin position="78"/>
        <end position="233"/>
    </location>
</feature>
<dbReference type="InterPro" id="IPR041596">
    <property type="entry name" value="Lig_Pab1020_C"/>
</dbReference>
<organism evidence="3 4">
    <name type="scientific">Haloarcula pellucida</name>
    <dbReference type="NCBI Taxonomy" id="1427151"/>
    <lineage>
        <taxon>Archaea</taxon>
        <taxon>Methanobacteriati</taxon>
        <taxon>Methanobacteriota</taxon>
        <taxon>Stenosarchaea group</taxon>
        <taxon>Halobacteria</taxon>
        <taxon>Halobacteriales</taxon>
        <taxon>Haloarculaceae</taxon>
        <taxon>Haloarcula</taxon>
    </lineage>
</organism>
<reference evidence="3" key="1">
    <citation type="journal article" date="2014" name="Int. J. Syst. Evol. Microbiol.">
        <title>Complete genome sequence of Corynebacterium casei LMG S-19264T (=DSM 44701T), isolated from a smear-ripened cheese.</title>
        <authorList>
            <consortium name="US DOE Joint Genome Institute (JGI-PGF)"/>
            <person name="Walter F."/>
            <person name="Albersmeier A."/>
            <person name="Kalinowski J."/>
            <person name="Ruckert C."/>
        </authorList>
    </citation>
    <scope>NUCLEOTIDE SEQUENCE</scope>
    <source>
        <strain evidence="3">JCM 17820</strain>
    </source>
</reference>
<dbReference type="PRINTS" id="PR01048">
    <property type="entry name" value="Y414FAMILY"/>
</dbReference>
<evidence type="ECO:0000259" key="2">
    <source>
        <dbReference type="Pfam" id="PF18330"/>
    </source>
</evidence>
<evidence type="ECO:0000259" key="1">
    <source>
        <dbReference type="Pfam" id="PF09414"/>
    </source>
</evidence>